<reference evidence="1 2" key="1">
    <citation type="journal article" date="2019" name="Int. J. Syst. Evol. Microbiol.">
        <title>The Global Catalogue of Microorganisms (GCM) 10K type strain sequencing project: providing services to taxonomists for standard genome sequencing and annotation.</title>
        <authorList>
            <consortium name="The Broad Institute Genomics Platform"/>
            <consortium name="The Broad Institute Genome Sequencing Center for Infectious Disease"/>
            <person name="Wu L."/>
            <person name="Ma J."/>
        </authorList>
    </citation>
    <scope>NUCLEOTIDE SEQUENCE [LARGE SCALE GENOMIC DNA]</scope>
    <source>
        <strain evidence="1 2">JCM 11445</strain>
    </source>
</reference>
<evidence type="ECO:0000313" key="1">
    <source>
        <dbReference type="EMBL" id="GAA0990327.1"/>
    </source>
</evidence>
<dbReference type="EMBL" id="BAAAIE010000050">
    <property type="protein sequence ID" value="GAA0990327.1"/>
    <property type="molecule type" value="Genomic_DNA"/>
</dbReference>
<protein>
    <submittedName>
        <fullName evidence="1">Uncharacterized protein</fullName>
    </submittedName>
</protein>
<gene>
    <name evidence="1" type="ORF">GCM10009576_065740</name>
</gene>
<keyword evidence="2" id="KW-1185">Reference proteome</keyword>
<organism evidence="1 2">
    <name type="scientific">Streptomyces rhizosphaericus</name>
    <dbReference type="NCBI Taxonomy" id="114699"/>
    <lineage>
        <taxon>Bacteria</taxon>
        <taxon>Bacillati</taxon>
        <taxon>Actinomycetota</taxon>
        <taxon>Actinomycetes</taxon>
        <taxon>Kitasatosporales</taxon>
        <taxon>Streptomycetaceae</taxon>
        <taxon>Streptomyces</taxon>
        <taxon>Streptomyces violaceusniger group</taxon>
    </lineage>
</organism>
<comment type="caution">
    <text evidence="1">The sequence shown here is derived from an EMBL/GenBank/DDBJ whole genome shotgun (WGS) entry which is preliminary data.</text>
</comment>
<accession>A0ABN1SHV5</accession>
<sequence>MPTVRPLAVTEAVPPDSVPVRVGPPLTTKVTVPVGVPAPTGITVAVSVTDCPFTAGFGAAVTRVIVGEAMMALQAGWSGGPLLATRGCDRGAWRRIRGWGVRAYGVSRRDARLAVPRQM</sequence>
<dbReference type="Proteomes" id="UP001500033">
    <property type="component" value="Unassembled WGS sequence"/>
</dbReference>
<proteinExistence type="predicted"/>
<evidence type="ECO:0000313" key="2">
    <source>
        <dbReference type="Proteomes" id="UP001500033"/>
    </source>
</evidence>
<name>A0ABN1SHV5_9ACTN</name>